<evidence type="ECO:0000313" key="2">
    <source>
        <dbReference type="EMBL" id="SPC14694.1"/>
    </source>
</evidence>
<accession>A0A976BD49</accession>
<reference evidence="2 3" key="1">
    <citation type="submission" date="2018-01" db="EMBL/GenBank/DDBJ databases">
        <authorList>
            <person name="Clerissi C."/>
        </authorList>
    </citation>
    <scope>NUCLEOTIDE SEQUENCE [LARGE SCALE GENOMIC DNA]</scope>
    <source>
        <strain evidence="2">Cupriavidus oxalaticus LMG 2235</strain>
    </source>
</reference>
<evidence type="ECO:0000256" key="1">
    <source>
        <dbReference type="SAM" id="MobiDB-lite"/>
    </source>
</evidence>
<protein>
    <submittedName>
        <fullName evidence="2">Uncharacterized protein</fullName>
    </submittedName>
</protein>
<feature type="region of interest" description="Disordered" evidence="1">
    <location>
        <begin position="351"/>
        <end position="395"/>
    </location>
</feature>
<organism evidence="2 3">
    <name type="scientific">Cupriavidus oxalaticus</name>
    <dbReference type="NCBI Taxonomy" id="96344"/>
    <lineage>
        <taxon>Bacteria</taxon>
        <taxon>Pseudomonadati</taxon>
        <taxon>Pseudomonadota</taxon>
        <taxon>Betaproteobacteria</taxon>
        <taxon>Burkholderiales</taxon>
        <taxon>Burkholderiaceae</taxon>
        <taxon>Cupriavidus</taxon>
    </lineage>
</organism>
<sequence>MLQHEVLRDFNLLAAALHLFHGDQVLAADLQLRDGLAGGIVHAVQPAHQARQRAALARAELRQAAVQLRLDLLGVGLQVRLHEARQDVHADDDRAERAEHVGHGIADRHVGLQRLDLVGRQAQLGDGVARRADDRRLRHAAGGQPRGQALVEMEQLGQHHHRDQAARRHEDRHRDLAQRAAVQRVEELRAALVADRIDKDCEHHGLDAVVDFDADLTDHHRGEQRAGHAAELEAPEGNLADGVADRQREEERRLGRLLEDVMQPFHRRLLKRVMRVGRGVASSWGDGDRSAGCALASVRLARQRAGHCHRDGAEQRQQHVGNGIGDGVADHRRAVAGGVGERHDGRRAAMLAGDRAEQDRGFQPEPPVAERQRDRSGHHRDQDAGHRQDQSVFAHELDRVRPCGQAHRRNERGQPEILEDLRRRRRQRAHHRCACAQPAEDQSRYQAAAAGAQGQVGLAHLHAERAEQHAQQHADAEEHKVGLDRRRDRVAQLRHHALHGFLWPAQRQHVAPAQHGAGKRWNAMRHARDALDVDAARQPDVGHLAQPRQRQAGDFLAGEQHVLLGLHGIHAGFVGQLGADVAREVDHRVAPAHGEDHVAVAQDFGRRRPEGVAAAADAANGDAKLHGPFGIDDGLAHDPFDAQQAAHQQRQRAVLAVAHVVFAAELLPQLRGGFAQVHAQQPWRELAGEQHDRHQAKQVGHAVRGDDIGLQHAHLLGRDAEPCDRLGSGADDRRFSGGTGQQSCRRALVQPQQRYRDGQQRQQHEYFHQRQQADAPFAPDIGKELRTAGEAQRKDEHGKGHVLDVVVEMRAGLPDHQRGDQRPADAAKLERAEANRADRMTNRERKEQCDFWLPCEQGGEHFHGAAACPRGGKDNDCDATRAAARTRRRGRGRICSAHWYLHLHRPANAA</sequence>
<gene>
    <name evidence="2" type="ORF">CO2235_210007</name>
</gene>
<dbReference type="EMBL" id="OGUS01000122">
    <property type="protein sequence ID" value="SPC14694.1"/>
    <property type="molecule type" value="Genomic_DNA"/>
</dbReference>
<feature type="region of interest" description="Disordered" evidence="1">
    <location>
        <begin position="727"/>
        <end position="773"/>
    </location>
</feature>
<dbReference type="Proteomes" id="UP000256862">
    <property type="component" value="Chromosome CO2235"/>
</dbReference>
<proteinExistence type="predicted"/>
<comment type="caution">
    <text evidence="2">The sequence shown here is derived from an EMBL/GenBank/DDBJ whole genome shotgun (WGS) entry which is preliminary data.</text>
</comment>
<feature type="compositionally biased region" description="Basic and acidic residues" evidence="1">
    <location>
        <begin position="163"/>
        <end position="176"/>
    </location>
</feature>
<name>A0A976BD49_9BURK</name>
<feature type="compositionally biased region" description="Basic and acidic residues" evidence="1">
    <location>
        <begin position="354"/>
        <end position="395"/>
    </location>
</feature>
<feature type="region of interest" description="Disordered" evidence="1">
    <location>
        <begin position="156"/>
        <end position="176"/>
    </location>
</feature>
<evidence type="ECO:0000313" key="3">
    <source>
        <dbReference type="Proteomes" id="UP000256862"/>
    </source>
</evidence>
<dbReference type="AlphaFoldDB" id="A0A976BD49"/>
<feature type="region of interest" description="Disordered" evidence="1">
    <location>
        <begin position="310"/>
        <end position="329"/>
    </location>
</feature>
<feature type="compositionally biased region" description="Basic and acidic residues" evidence="1">
    <location>
        <begin position="754"/>
        <end position="768"/>
    </location>
</feature>